<organism evidence="6 7">
    <name type="scientific">Paracoccus contaminans</name>
    <dbReference type="NCBI Taxonomy" id="1945662"/>
    <lineage>
        <taxon>Bacteria</taxon>
        <taxon>Pseudomonadati</taxon>
        <taxon>Pseudomonadota</taxon>
        <taxon>Alphaproteobacteria</taxon>
        <taxon>Rhodobacterales</taxon>
        <taxon>Paracoccaceae</taxon>
        <taxon>Paracoccus</taxon>
    </lineage>
</organism>
<feature type="compositionally biased region" description="Polar residues" evidence="1">
    <location>
        <begin position="125"/>
        <end position="135"/>
    </location>
</feature>
<dbReference type="RefSeq" id="WP_085378489.1">
    <property type="nucleotide sequence ID" value="NZ_CP020612.1"/>
</dbReference>
<feature type="compositionally biased region" description="Basic and acidic residues" evidence="1">
    <location>
        <begin position="97"/>
        <end position="109"/>
    </location>
</feature>
<evidence type="ECO:0000256" key="1">
    <source>
        <dbReference type="SAM" id="MobiDB-lite"/>
    </source>
</evidence>
<feature type="region of interest" description="Disordered" evidence="1">
    <location>
        <begin position="870"/>
        <end position="922"/>
    </location>
</feature>
<feature type="compositionally biased region" description="Gly residues" evidence="1">
    <location>
        <begin position="1402"/>
        <end position="1417"/>
    </location>
</feature>
<feature type="region of interest" description="Disordered" evidence="1">
    <location>
        <begin position="1400"/>
        <end position="1463"/>
    </location>
</feature>
<feature type="compositionally biased region" description="Basic and acidic residues" evidence="1">
    <location>
        <begin position="1451"/>
        <end position="1462"/>
    </location>
</feature>
<feature type="domain" description="Large polyvalent protein-associated" evidence="3">
    <location>
        <begin position="1045"/>
        <end position="1155"/>
    </location>
</feature>
<dbReference type="InterPro" id="IPR041639">
    <property type="entry name" value="LPD39"/>
</dbReference>
<dbReference type="InterPro" id="IPR041398">
    <property type="entry name" value="DdrB_dom"/>
</dbReference>
<sequence length="2595" mass="278752">MDGAVNRATHPLSAPLTAARAAGPVTHTTAKGKVKTGYVLQGVTKAKADEIDPYSFRKDGGVFVNADRADEWERTAAPAVEPEATTPAPVATEDADNGPRDPQFDRDGAEPSAAPQPAAVPESVSGPTAQTQQNAAKVGGRSADQSAVKTAPPVRSGSGRDFLASLNRAKGKAKAAIRDAGTADYLAPGNIIASYGGGHDRVIAFDPATKDITVQAVKRDDTGGWVDAPGEGQRTHRTLPDDRQLANGPVQRAERPAGSPEEISPAPQQVQAETGDDQGNVQELHTAQPTGEITRKPIKPGKAITARGREIAVEYALVELDDLTASQLDDGRDNPAFPQELQPRDRSGNRSQEQIRKIAADIRPELLGENPQASAGAPIATKGGVVISGNGRTLALRRAYAEGTADGYRAWLKSQGYPEGGFKRPVLVRTINEDMDTDTLAATAREANERDTQAMSASEQAMADAKVLSPAVLDLYRGGEVDAAGNRDFVRGFLGQVVAPAEMGNLIRDDGSMTQDAVRRVQAALLARAYGDADLVSAVMEATDGSIKAIGGALMDVAPRWAQMRDAAKDSAIAPEMDQTEALLEAVRIVDRARRAGRKVDEFVGQGDMFSGDAVSPMGKAFLTLMFRDAPASYRTARGRERLARGLILFADEGMRSQPGTDMLGATADPIGAAAGVRRKLVDDERKADAVRKGQGGLFAAGDVSDGAGDGQDVPAGAGPAGPAEPADAGRRDPQAGEGGQREGLTTDFVRAPDGSLSFGEITAKIAERIGRQGGHIRLRSGDPAKGLQHIEQRHGEHIRSLGYPSVEAFVSQVGRGFQAVYARQGRALDPVMDDGKKGLLIVQLEPDASGDFYDVRTATPIRRGQYAKKKPLWESAGPSVSPIDGPLDPKGQNGTDNVGAEDGQGKTSPLSTAPVNAGPGAMEQRDIDRQVPDEVVGAGQKPAVNLNPGKGQVFAPALEGSADDFNFAFEDASVNAERGGVGTRTQGPMGARESRVEPDMELGADTLNIGVPDSAVNSDPLMYPAPNPEPVATLTGNELGPWEDMLQLSKKAESWYRKNLIGTVAVMKSTGWHVQFGRTGSKKLGGRKGDVILRAVPALRQMIEGAKLVSTRSGEKPGTERQTFHKVSATVSIDGQPYRLIATLREDANGTFHYDLSTDRGDAEGGAANRVAEARSGSTSRQSGDGGVKQQSASMGGQAAYGLEDNPVEINLDIAPAPVNAHSTITPEAARRINAAAAEALDRAGLLGKIGLRVEAGRVTGAGGTYAKGVISILRDRGRGWLHTLDHEMIHALRDGQRWGASHGLFTADEWRALVQAARADADLMAAVRAAYPDLDAAGQMEEAVAEMFADWAAGRREVDGGPLRSALEAIRSFFRAVASALRGEGFEDAARVMERIARGEVGGRGPGGPGGGGGYDRQSPRRTERSTARLRDLWGDRSPSPRLGTLNMDADHDSVKDQRKPSLTVADVIAAAKRPGHAPEKAETGAAAEWVTRAAEDAGIDMSGLRHVIDGSAVRHIFGRHGGASSEARRGQVAITESDIEQIGAIIADPDAVAFGSKTRIGREAITYIREMPDGTVLLVEEIRQSRGEAAVNTMWKKAPAAKDAYALKRILLSNVRNDGGTVVKVFTKAEAVKEQRDLSEVRAALTARARKAGQAFGSQGWRKGGEFWSDLLTDAMGRSTRWNVLSLVPGRPLFKELGRNLLAAQSYIAHKDEMDAQRTAWHARAADTAQEWMKLRRKDADGNRAFMDLLHEATIAQVDPSNPFEPRNVSMADPEGVAREAARARAHADLSARFKALPEGFRAMWGRVRGDYDAIGDAFEDAILKNIELASEIAVRRAQRDHAKALREIDDEGLTGAERDAAIAEADARLAKIEQSAKVNGRARLQKLRAVFEGNRLSGPYVPLARHGQFFVTVRDENGKVVSFSLFETAGAQRAFAAEAEKTAPGRVQHGVMSESADLRRQVDPSFVADVEGILADTGASPEVMDAIWQRWLETLPDQSIRKSSIHRKGRAGYSTDALRAYGDHLFHGGHQLAKLQWGLRLEDDLDEATEEAKRQPDPNRAQAVVNEMRQRHAFTMNPQGSPLIAAASGMAFTLQLAASPAAALVNITQTTVVGAPMLAARFQKAGVPGVARHLMRAMRDFTRAKGYLENSNVLTGDEKAALDEALRRGVIDRTQAHSLAEIADHGVSHSPARDQVQRALGFFFHHAERMNREVTFVAAYRLGREDGLTHAAAIDAATDATWAAHFDAQNNSRPRFMQNDLGKLLTTFRSFQVNMLYRLFRDLHQTFNGATPELRREARLQAVGITLSMFAHAGIRGVWGYALLTTLLSMFLPGDDDDLDAWLQDALLFEGDSLPTTAWNFAMGAVLNGVPGQVTGVDLTNRIGMPELWLREQRDGIKADEAGWQYVKDALGPTIGWMAASVPMGLSDIAEGEYWRGTERIMPKAVRDPMKAARYAWEGVQTKDGDIILENVSPLNVLQQSLGFTPAAVAERYEQANMLRKGQAEINTRRQRLHKRAVDAIKAGEPIPAKVIDEIMAFNRDVPEWPITSETIRASWRGRERAAERAQIGVNLNPRLTERLTASLPKPVPTF</sequence>
<feature type="region of interest" description="Disordered" evidence="1">
    <location>
        <begin position="73"/>
        <end position="161"/>
    </location>
</feature>
<dbReference type="InterPro" id="IPR041301">
    <property type="entry name" value="PBECR3"/>
</dbReference>
<protein>
    <recommendedName>
        <fullName evidence="8">DdrB-like domain-containing protein</fullName>
    </recommendedName>
</protein>
<proteinExistence type="predicted"/>
<dbReference type="InterPro" id="IPR040824">
    <property type="entry name" value="LPD3"/>
</dbReference>
<feature type="compositionally biased region" description="Polar residues" evidence="1">
    <location>
        <begin position="266"/>
        <end position="277"/>
    </location>
</feature>
<feature type="compositionally biased region" description="Polar residues" evidence="1">
    <location>
        <begin position="906"/>
        <end position="915"/>
    </location>
</feature>
<dbReference type="KEGG" id="pcon:B0A89_13095"/>
<feature type="compositionally biased region" description="Basic and acidic residues" evidence="1">
    <location>
        <begin position="342"/>
        <end position="353"/>
    </location>
</feature>
<reference evidence="6 7" key="1">
    <citation type="submission" date="2017-03" db="EMBL/GenBank/DDBJ databases">
        <title>Genome sequence of Paracoccus contaminans isolated from a water microcosm.</title>
        <authorList>
            <person name="Aurass P."/>
            <person name="Karste S."/>
            <person name="Trost E."/>
            <person name="Glaeser S.P."/>
            <person name="Kaempfer P."/>
            <person name="Flieger A."/>
        </authorList>
    </citation>
    <scope>NUCLEOTIDE SEQUENCE [LARGE SCALE GENOMIC DNA]</scope>
    <source>
        <strain evidence="7">RKI 16-01929T\LMG 29738T\CCM 8701T\CIP 111112T</strain>
    </source>
</reference>
<feature type="domain" description="DdrB-like" evidence="2">
    <location>
        <begin position="307"/>
        <end position="431"/>
    </location>
</feature>
<evidence type="ECO:0000259" key="4">
    <source>
        <dbReference type="Pfam" id="PF18812"/>
    </source>
</evidence>
<accession>A0A1W6CZX7</accession>
<evidence type="ECO:0000259" key="2">
    <source>
        <dbReference type="Pfam" id="PF18763"/>
    </source>
</evidence>
<feature type="compositionally biased region" description="Polar residues" evidence="1">
    <location>
        <begin position="1177"/>
        <end position="1196"/>
    </location>
</feature>
<keyword evidence="7" id="KW-1185">Reference proteome</keyword>
<feature type="compositionally biased region" description="Basic and acidic residues" evidence="1">
    <location>
        <begin position="1420"/>
        <end position="1437"/>
    </location>
</feature>
<feature type="domain" description="Large polyvalent protein-associated" evidence="5">
    <location>
        <begin position="1672"/>
        <end position="1862"/>
    </location>
</feature>
<dbReference type="Pfam" id="PF18763">
    <property type="entry name" value="ddrB-ParB"/>
    <property type="match status" value="1"/>
</dbReference>
<feature type="region of interest" description="Disordered" evidence="1">
    <location>
        <begin position="222"/>
        <end position="277"/>
    </location>
</feature>
<name>A0A1W6CZX7_9RHOB</name>
<feature type="region of interest" description="Disordered" evidence="1">
    <location>
        <begin position="698"/>
        <end position="752"/>
    </location>
</feature>
<dbReference type="STRING" id="1945662.B0A89_13095"/>
<evidence type="ECO:0008006" key="8">
    <source>
        <dbReference type="Google" id="ProtNLM"/>
    </source>
</evidence>
<dbReference type="OrthoDB" id="9814088at2"/>
<feature type="region of interest" description="Disordered" evidence="1">
    <location>
        <begin position="1156"/>
        <end position="1197"/>
    </location>
</feature>
<feature type="compositionally biased region" description="Low complexity" evidence="1">
    <location>
        <begin position="700"/>
        <end position="727"/>
    </location>
</feature>
<feature type="region of interest" description="Disordered" evidence="1">
    <location>
        <begin position="1"/>
        <end position="20"/>
    </location>
</feature>
<evidence type="ECO:0000313" key="6">
    <source>
        <dbReference type="EMBL" id="ARJ70433.1"/>
    </source>
</evidence>
<evidence type="ECO:0000313" key="7">
    <source>
        <dbReference type="Proteomes" id="UP000193017"/>
    </source>
</evidence>
<dbReference type="EMBL" id="CP020612">
    <property type="protein sequence ID" value="ARJ70433.1"/>
    <property type="molecule type" value="Genomic_DNA"/>
</dbReference>
<evidence type="ECO:0000259" key="5">
    <source>
        <dbReference type="Pfam" id="PF18858"/>
    </source>
</evidence>
<dbReference type="Proteomes" id="UP000193017">
    <property type="component" value="Chromosome"/>
</dbReference>
<evidence type="ECO:0000259" key="3">
    <source>
        <dbReference type="Pfam" id="PF18798"/>
    </source>
</evidence>
<gene>
    <name evidence="6" type="ORF">B0A89_13095</name>
</gene>
<feature type="region of interest" description="Disordered" evidence="1">
    <location>
        <begin position="326"/>
        <end position="353"/>
    </location>
</feature>
<feature type="domain" description="Phage-Barnase-EndoU-ColicinE5/D-RelE like nuclease 3" evidence="4">
    <location>
        <begin position="1489"/>
        <end position="1605"/>
    </location>
</feature>
<dbReference type="Pfam" id="PF18798">
    <property type="entry name" value="LPD3"/>
    <property type="match status" value="1"/>
</dbReference>
<dbReference type="Pfam" id="PF18858">
    <property type="entry name" value="LPD39"/>
    <property type="match status" value="1"/>
</dbReference>
<dbReference type="NCBIfam" id="NF032893">
    <property type="entry name" value="tail-700"/>
    <property type="match status" value="1"/>
</dbReference>
<feature type="compositionally biased region" description="Low complexity" evidence="1">
    <location>
        <begin position="75"/>
        <end position="92"/>
    </location>
</feature>
<dbReference type="Pfam" id="PF18812">
    <property type="entry name" value="PBECR3"/>
    <property type="match status" value="1"/>
</dbReference>